<comment type="caution">
    <text evidence="2">The sequence shown here is derived from an EMBL/GenBank/DDBJ whole genome shotgun (WGS) entry which is preliminary data.</text>
</comment>
<dbReference type="RefSeq" id="WP_345550543.1">
    <property type="nucleotide sequence ID" value="NZ_BAAAZA010000012.1"/>
</dbReference>
<evidence type="ECO:0000259" key="1">
    <source>
        <dbReference type="Pfam" id="PF12697"/>
    </source>
</evidence>
<organism evidence="2 3">
    <name type="scientific">Streptomyces lannensis</name>
    <dbReference type="NCBI Taxonomy" id="766498"/>
    <lineage>
        <taxon>Bacteria</taxon>
        <taxon>Bacillati</taxon>
        <taxon>Actinomycetota</taxon>
        <taxon>Actinomycetes</taxon>
        <taxon>Kitasatosporales</taxon>
        <taxon>Streptomycetaceae</taxon>
        <taxon>Streptomyces</taxon>
    </lineage>
</organism>
<feature type="domain" description="AB hydrolase-1" evidence="1">
    <location>
        <begin position="13"/>
        <end position="222"/>
    </location>
</feature>
<dbReference type="Pfam" id="PF12697">
    <property type="entry name" value="Abhydrolase_6"/>
    <property type="match status" value="1"/>
</dbReference>
<dbReference type="Proteomes" id="UP001501563">
    <property type="component" value="Unassembled WGS sequence"/>
</dbReference>
<evidence type="ECO:0000313" key="3">
    <source>
        <dbReference type="Proteomes" id="UP001501563"/>
    </source>
</evidence>
<keyword evidence="2" id="KW-0378">Hydrolase</keyword>
<reference evidence="3" key="1">
    <citation type="journal article" date="2019" name="Int. J. Syst. Evol. Microbiol.">
        <title>The Global Catalogue of Microorganisms (GCM) 10K type strain sequencing project: providing services to taxonomists for standard genome sequencing and annotation.</title>
        <authorList>
            <consortium name="The Broad Institute Genomics Platform"/>
            <consortium name="The Broad Institute Genome Sequencing Center for Infectious Disease"/>
            <person name="Wu L."/>
            <person name="Ma J."/>
        </authorList>
    </citation>
    <scope>NUCLEOTIDE SEQUENCE [LARGE SCALE GENOMIC DNA]</scope>
    <source>
        <strain evidence="3">JCM 16578</strain>
    </source>
</reference>
<dbReference type="InterPro" id="IPR052897">
    <property type="entry name" value="Sec-Metab_Biosynth_Hydrolase"/>
</dbReference>
<sequence length="236" mass="25259">MNGDSPTARRTPVVLVHGAWADGSSWGAVIRRLRDEGVDACTAPLPLTSLGDDIAALERFVRRADGPALVVGHAYAGAVIGSLPADLVRGLVYVAALAPDEGETVADVFYRGTPHPKAPHLAPDSDGFVWLPDDAFAEAFAQNASREEQYVLSSVQRPIAAAAIGTAVGRPAWKDRPAWYFLAEEDRMITAETQRYMAERMNATVRHAPTDHMPLVTAPDLVTGLIVEALKGTRPA</sequence>
<keyword evidence="3" id="KW-1185">Reference proteome</keyword>
<dbReference type="InterPro" id="IPR029058">
    <property type="entry name" value="AB_hydrolase_fold"/>
</dbReference>
<dbReference type="PANTHER" id="PTHR37017">
    <property type="entry name" value="AB HYDROLASE-1 DOMAIN-CONTAINING PROTEIN-RELATED"/>
    <property type="match status" value="1"/>
</dbReference>
<accession>A0ABP7KGD2</accession>
<dbReference type="GO" id="GO:0016787">
    <property type="term" value="F:hydrolase activity"/>
    <property type="evidence" value="ECO:0007669"/>
    <property type="project" value="UniProtKB-KW"/>
</dbReference>
<dbReference type="SUPFAM" id="SSF53474">
    <property type="entry name" value="alpha/beta-Hydrolases"/>
    <property type="match status" value="1"/>
</dbReference>
<dbReference type="InterPro" id="IPR000073">
    <property type="entry name" value="AB_hydrolase_1"/>
</dbReference>
<name>A0ABP7KGD2_9ACTN</name>
<evidence type="ECO:0000313" key="2">
    <source>
        <dbReference type="EMBL" id="GAA3874828.1"/>
    </source>
</evidence>
<proteinExistence type="predicted"/>
<dbReference type="EMBL" id="BAAAZA010000012">
    <property type="protein sequence ID" value="GAA3874828.1"/>
    <property type="molecule type" value="Genomic_DNA"/>
</dbReference>
<dbReference type="Gene3D" id="3.40.50.1820">
    <property type="entry name" value="alpha/beta hydrolase"/>
    <property type="match status" value="1"/>
</dbReference>
<protein>
    <submittedName>
        <fullName evidence="2">Alpha/beta hydrolase</fullName>
    </submittedName>
</protein>
<dbReference type="PANTHER" id="PTHR37017:SF11">
    <property type="entry name" value="ESTERASE_LIPASE_THIOESTERASE DOMAIN-CONTAINING PROTEIN"/>
    <property type="match status" value="1"/>
</dbReference>
<gene>
    <name evidence="2" type="ORF">GCM10022207_45760</name>
</gene>